<proteinExistence type="predicted"/>
<evidence type="ECO:0000256" key="1">
    <source>
        <dbReference type="SAM" id="MobiDB-lite"/>
    </source>
</evidence>
<keyword evidence="2" id="KW-0472">Membrane</keyword>
<evidence type="ECO:0000256" key="2">
    <source>
        <dbReference type="SAM" id="Phobius"/>
    </source>
</evidence>
<sequence length="224" mass="24424">MSPIGGAYLSALDANAIFLGDNNANTNPDMSSQSEKQLDEQQQPQLLHPVPQQTWSSSWWSTTTSWLFSSPTGNDTSISSYNTYNTTTTSAAPTTLRDHAISVLNPTQQQQHQHQQPEQYQDWSQQQQPQPPPAYSAYPPSTPGLLGAKEAQVTVTDPTVPAEVANHFAAVQAAENRRLQRRLKRRAGVDVLLLVAALGFLVWKVGGGLFALAGRGVDGEGEWE</sequence>
<dbReference type="Proteomes" id="UP001583172">
    <property type="component" value="Unassembled WGS sequence"/>
</dbReference>
<evidence type="ECO:0000313" key="4">
    <source>
        <dbReference type="Proteomes" id="UP001583172"/>
    </source>
</evidence>
<protein>
    <submittedName>
        <fullName evidence="3">Uncharacterized protein</fullName>
    </submittedName>
</protein>
<evidence type="ECO:0000313" key="3">
    <source>
        <dbReference type="EMBL" id="KAL1839499.1"/>
    </source>
</evidence>
<feature type="region of interest" description="Disordered" evidence="1">
    <location>
        <begin position="106"/>
        <end position="143"/>
    </location>
</feature>
<keyword evidence="2" id="KW-0812">Transmembrane</keyword>
<keyword evidence="4" id="KW-1185">Reference proteome</keyword>
<feature type="transmembrane region" description="Helical" evidence="2">
    <location>
        <begin position="187"/>
        <end position="213"/>
    </location>
</feature>
<comment type="caution">
    <text evidence="3">The sequence shown here is derived from an EMBL/GenBank/DDBJ whole genome shotgun (WGS) entry which is preliminary data.</text>
</comment>
<accession>A0ABR3VCB5</accession>
<keyword evidence="2" id="KW-1133">Transmembrane helix</keyword>
<feature type="compositionally biased region" description="Low complexity" evidence="1">
    <location>
        <begin position="108"/>
        <end position="128"/>
    </location>
</feature>
<feature type="compositionally biased region" description="Polar residues" evidence="1">
    <location>
        <begin position="22"/>
        <end position="35"/>
    </location>
</feature>
<name>A0ABR3VCB5_HUMIN</name>
<reference evidence="3 4" key="1">
    <citation type="journal article" date="2024" name="Commun. Biol.">
        <title>Comparative genomic analysis of thermophilic fungi reveals convergent evolutionary adaptations and gene losses.</title>
        <authorList>
            <person name="Steindorff A.S."/>
            <person name="Aguilar-Pontes M.V."/>
            <person name="Robinson A.J."/>
            <person name="Andreopoulos B."/>
            <person name="LaButti K."/>
            <person name="Kuo A."/>
            <person name="Mondo S."/>
            <person name="Riley R."/>
            <person name="Otillar R."/>
            <person name="Haridas S."/>
            <person name="Lipzen A."/>
            <person name="Grimwood J."/>
            <person name="Schmutz J."/>
            <person name="Clum A."/>
            <person name="Reid I.D."/>
            <person name="Moisan M.C."/>
            <person name="Butler G."/>
            <person name="Nguyen T.T.M."/>
            <person name="Dewar K."/>
            <person name="Conant G."/>
            <person name="Drula E."/>
            <person name="Henrissat B."/>
            <person name="Hansel C."/>
            <person name="Singer S."/>
            <person name="Hutchinson M.I."/>
            <person name="de Vries R.P."/>
            <person name="Natvig D.O."/>
            <person name="Powell A.J."/>
            <person name="Tsang A."/>
            <person name="Grigoriev I.V."/>
        </authorList>
    </citation>
    <scope>NUCLEOTIDE SEQUENCE [LARGE SCALE GENOMIC DNA]</scope>
    <source>
        <strain evidence="3 4">CBS 620.91</strain>
    </source>
</reference>
<feature type="compositionally biased region" description="Low complexity" evidence="1">
    <location>
        <begin position="41"/>
        <end position="54"/>
    </location>
</feature>
<dbReference type="EMBL" id="JAZGSY010000153">
    <property type="protein sequence ID" value="KAL1839499.1"/>
    <property type="molecule type" value="Genomic_DNA"/>
</dbReference>
<feature type="region of interest" description="Disordered" evidence="1">
    <location>
        <begin position="21"/>
        <end position="54"/>
    </location>
</feature>
<organism evidence="3 4">
    <name type="scientific">Humicola insolens</name>
    <name type="common">Soft-rot fungus</name>
    <dbReference type="NCBI Taxonomy" id="85995"/>
    <lineage>
        <taxon>Eukaryota</taxon>
        <taxon>Fungi</taxon>
        <taxon>Dikarya</taxon>
        <taxon>Ascomycota</taxon>
        <taxon>Pezizomycotina</taxon>
        <taxon>Sordariomycetes</taxon>
        <taxon>Sordariomycetidae</taxon>
        <taxon>Sordariales</taxon>
        <taxon>Chaetomiaceae</taxon>
        <taxon>Mycothermus</taxon>
    </lineage>
</organism>
<gene>
    <name evidence="3" type="ORF">VTJ49DRAFT_1437</name>
</gene>